<comment type="caution">
    <text evidence="4">The sequence shown here is derived from an EMBL/GenBank/DDBJ whole genome shotgun (WGS) entry which is preliminary data.</text>
</comment>
<evidence type="ECO:0000313" key="5">
    <source>
        <dbReference type="Proteomes" id="UP000541810"/>
    </source>
</evidence>
<dbReference type="GO" id="GO:0006487">
    <property type="term" value="P:protein N-linked glycosylation"/>
    <property type="evidence" value="ECO:0007669"/>
    <property type="project" value="TreeGrafter"/>
</dbReference>
<feature type="transmembrane region" description="Helical" evidence="1">
    <location>
        <begin position="388"/>
        <end position="411"/>
    </location>
</feature>
<reference evidence="4 5" key="1">
    <citation type="submission" date="2020-08" db="EMBL/GenBank/DDBJ databases">
        <title>Genomic Encyclopedia of Type Strains, Phase IV (KMG-IV): sequencing the most valuable type-strain genomes for metagenomic binning, comparative biology and taxonomic classification.</title>
        <authorList>
            <person name="Goeker M."/>
        </authorList>
    </citation>
    <scope>NUCLEOTIDE SEQUENCE [LARGE SCALE GENOMIC DNA]</scope>
    <source>
        <strain evidence="4 5">DSM 103725</strain>
    </source>
</reference>
<dbReference type="RefSeq" id="WP_184677702.1">
    <property type="nucleotide sequence ID" value="NZ_JACHGY010000001.1"/>
</dbReference>
<feature type="transmembrane region" description="Helical" evidence="1">
    <location>
        <begin position="292"/>
        <end position="319"/>
    </location>
</feature>
<dbReference type="AlphaFoldDB" id="A0A7X0H6G9"/>
<name>A0A7X0H6G9_9BACT</name>
<dbReference type="Pfam" id="PF00535">
    <property type="entry name" value="Glycos_transf_2"/>
    <property type="match status" value="1"/>
</dbReference>
<dbReference type="Proteomes" id="UP000541810">
    <property type="component" value="Unassembled WGS sequence"/>
</dbReference>
<dbReference type="PANTHER" id="PTHR10859">
    <property type="entry name" value="GLYCOSYL TRANSFERASE"/>
    <property type="match status" value="1"/>
</dbReference>
<dbReference type="InterPro" id="IPR029044">
    <property type="entry name" value="Nucleotide-diphossugar_trans"/>
</dbReference>
<keyword evidence="1" id="KW-0472">Membrane</keyword>
<dbReference type="PANTHER" id="PTHR10859:SF91">
    <property type="entry name" value="DOLICHYL-PHOSPHATE BETA-GLUCOSYLTRANSFERASE"/>
    <property type="match status" value="1"/>
</dbReference>
<organism evidence="4 5">
    <name type="scientific">Algisphaera agarilytica</name>
    <dbReference type="NCBI Taxonomy" id="1385975"/>
    <lineage>
        <taxon>Bacteria</taxon>
        <taxon>Pseudomonadati</taxon>
        <taxon>Planctomycetota</taxon>
        <taxon>Phycisphaerae</taxon>
        <taxon>Phycisphaerales</taxon>
        <taxon>Phycisphaeraceae</taxon>
        <taxon>Algisphaera</taxon>
    </lineage>
</organism>
<sequence length="438" mass="47713">MSEPPAFHPVVLLPTYNNAPKLIGVLEQVVALGHTALVVNDGCTDDTAELLEGFIAELADVSSVTVVHHERNRGKGAALRTGFNEARKLGYTHALSMDTDGQHDPADAAALLNATEAQPTALVLGTRDANDPDYPSANRVGRVFSNLCIFIGSGRRIEDSQSGYRVYPLGLVETIQCRAGRYGYEAEILTRSGWAGCPLVQLPIRVIYPPGEERISHFRPWMDSLRSAALHLRLFVRAVLPLPFKKWPPPEEVKDEADALPKQAWWKRVLLWFDPRELVRSARRDRVSQMSVAAGLGVGAFVANLPVYPVQTLVAVYLAKRLHLHPVSTVAGSQLAFPPVGLALIFAAIYLGHFVLTGEPPRWSDFSELGSLSFSEIRGLMHEYFLSWWIGGVTLGTVIGLATFALGIMLLKWVPVESEGVVVASNRSPSGGAVAEGD</sequence>
<evidence type="ECO:0000259" key="2">
    <source>
        <dbReference type="Pfam" id="PF00535"/>
    </source>
</evidence>
<evidence type="ECO:0000259" key="3">
    <source>
        <dbReference type="Pfam" id="PF09835"/>
    </source>
</evidence>
<dbReference type="SUPFAM" id="SSF53448">
    <property type="entry name" value="Nucleotide-diphospho-sugar transferases"/>
    <property type="match status" value="1"/>
</dbReference>
<keyword evidence="1" id="KW-0812">Transmembrane</keyword>
<accession>A0A7X0H6G9</accession>
<keyword evidence="5" id="KW-1185">Reference proteome</keyword>
<dbReference type="Pfam" id="PF09835">
    <property type="entry name" value="DUF2062"/>
    <property type="match status" value="1"/>
</dbReference>
<gene>
    <name evidence="4" type="ORF">HNQ40_001973</name>
</gene>
<keyword evidence="1" id="KW-1133">Transmembrane helix</keyword>
<evidence type="ECO:0000313" key="4">
    <source>
        <dbReference type="EMBL" id="MBB6430167.1"/>
    </source>
</evidence>
<dbReference type="EMBL" id="JACHGY010000001">
    <property type="protein sequence ID" value="MBB6430167.1"/>
    <property type="molecule type" value="Genomic_DNA"/>
</dbReference>
<feature type="transmembrane region" description="Helical" evidence="1">
    <location>
        <begin position="335"/>
        <end position="356"/>
    </location>
</feature>
<proteinExistence type="predicted"/>
<feature type="domain" description="Glycosyltransferase 2-like" evidence="2">
    <location>
        <begin position="11"/>
        <end position="142"/>
    </location>
</feature>
<evidence type="ECO:0000256" key="1">
    <source>
        <dbReference type="SAM" id="Phobius"/>
    </source>
</evidence>
<protein>
    <submittedName>
        <fullName evidence="4">Uncharacterized protein (DUF2062 family)</fullName>
    </submittedName>
</protein>
<dbReference type="CDD" id="cd04179">
    <property type="entry name" value="DPM_DPG-synthase_like"/>
    <property type="match status" value="1"/>
</dbReference>
<feature type="domain" description="DUF2062" evidence="3">
    <location>
        <begin position="279"/>
        <end position="413"/>
    </location>
</feature>
<dbReference type="InterPro" id="IPR018639">
    <property type="entry name" value="DUF2062"/>
</dbReference>
<dbReference type="InterPro" id="IPR001173">
    <property type="entry name" value="Glyco_trans_2-like"/>
</dbReference>
<dbReference type="Gene3D" id="3.90.550.10">
    <property type="entry name" value="Spore Coat Polysaccharide Biosynthesis Protein SpsA, Chain A"/>
    <property type="match status" value="1"/>
</dbReference>